<reference evidence="6 7" key="3">
    <citation type="journal article" date="2017" name="G3 (Bethesda)">
        <title>Comparative analysis highlights variable genome content of wheat rusts and divergence of the mating loci.</title>
        <authorList>
            <person name="Cuomo C.A."/>
            <person name="Bakkeren G."/>
            <person name="Khalil H.B."/>
            <person name="Panwar V."/>
            <person name="Joly D."/>
            <person name="Linning R."/>
            <person name="Sakthikumar S."/>
            <person name="Song X."/>
            <person name="Adiconis X."/>
            <person name="Fan L."/>
            <person name="Goldberg J.M."/>
            <person name="Levin J.Z."/>
            <person name="Young S."/>
            <person name="Zeng Q."/>
            <person name="Anikster Y."/>
            <person name="Bruce M."/>
            <person name="Wang M."/>
            <person name="Yin C."/>
            <person name="McCallum B."/>
            <person name="Szabo L.J."/>
            <person name="Hulbert S."/>
            <person name="Chen X."/>
            <person name="Fellers J.P."/>
        </authorList>
    </citation>
    <scope>NUCLEOTIDE SEQUENCE</scope>
    <source>
        <strain evidence="6">isolate 1-1 / race 1 (BBBD)</strain>
        <strain evidence="7">Isolate 1-1 / race 1 (BBBD)</strain>
    </source>
</reference>
<dbReference type="EnsemblFungi" id="PTTG_30893-t43_1">
    <property type="protein sequence ID" value="PTTG_30893-t43_1-p1"/>
    <property type="gene ID" value="PTTG_30893"/>
</dbReference>
<evidence type="ECO:0000256" key="2">
    <source>
        <dbReference type="PROSITE-ProRule" id="PRU00047"/>
    </source>
</evidence>
<keyword evidence="1" id="KW-0507">mRNA processing</keyword>
<dbReference type="VEuPathDB" id="FungiDB:PTTG_30893"/>
<keyword evidence="2" id="KW-0863">Zinc-finger</keyword>
<reference evidence="5" key="1">
    <citation type="submission" date="2009-11" db="EMBL/GenBank/DDBJ databases">
        <authorList>
            <consortium name="The Broad Institute Genome Sequencing Platform"/>
            <person name="Ward D."/>
            <person name="Feldgarden M."/>
            <person name="Earl A."/>
            <person name="Young S.K."/>
            <person name="Zeng Q."/>
            <person name="Koehrsen M."/>
            <person name="Alvarado L."/>
            <person name="Berlin A."/>
            <person name="Bochicchio J."/>
            <person name="Borenstein D."/>
            <person name="Chapman S.B."/>
            <person name="Chen Z."/>
            <person name="Engels R."/>
            <person name="Freedman E."/>
            <person name="Gellesch M."/>
            <person name="Goldberg J."/>
            <person name="Griggs A."/>
            <person name="Gujja S."/>
            <person name="Heilman E."/>
            <person name="Heiman D."/>
            <person name="Hepburn T."/>
            <person name="Howarth C."/>
            <person name="Jen D."/>
            <person name="Larson L."/>
            <person name="Lewis B."/>
            <person name="Mehta T."/>
            <person name="Park D."/>
            <person name="Pearson M."/>
            <person name="Roberts A."/>
            <person name="Saif S."/>
            <person name="Shea T."/>
            <person name="Shenoy N."/>
            <person name="Sisk P."/>
            <person name="Stolte C."/>
            <person name="Sykes S."/>
            <person name="Thomson T."/>
            <person name="Walk T."/>
            <person name="White J."/>
            <person name="Yandava C."/>
            <person name="Izard J."/>
            <person name="Baranova O.V."/>
            <person name="Blanton J.M."/>
            <person name="Tanner A.C."/>
            <person name="Dewhirst F.E."/>
            <person name="Haas B."/>
            <person name="Nusbaum C."/>
            <person name="Birren B."/>
        </authorList>
    </citation>
    <scope>NUCLEOTIDE SEQUENCE [LARGE SCALE GENOMIC DNA]</scope>
    <source>
        <strain evidence="5">1-1 BBBD Race 1</strain>
    </source>
</reference>
<name>A0A180FWW5_PUCT1</name>
<dbReference type="SMART" id="SM00343">
    <property type="entry name" value="ZnF_C2HC"/>
    <property type="match status" value="1"/>
</dbReference>
<feature type="domain" description="CCHC-type" evidence="4">
    <location>
        <begin position="160"/>
        <end position="176"/>
    </location>
</feature>
<keyword evidence="2" id="KW-0862">Zinc</keyword>
<dbReference type="PROSITE" id="PS50158">
    <property type="entry name" value="ZF_CCHC"/>
    <property type="match status" value="1"/>
</dbReference>
<evidence type="ECO:0000256" key="1">
    <source>
        <dbReference type="ARBA" id="ARBA00022664"/>
    </source>
</evidence>
<sequence>MLTGTALLWYETMRLSHHDTTWAFWRTEICKKFGHSAWKRKKQNAFSSDRFIPGETAPAQWVTRQYNWLRCFEPTIDNESINFKLLNLMDNEVEYAAKNAMKKPDEDLSSFINILEDICDKTRLGRRRFPPKSTPTSPAAPAKPPSAVGDKGKVPLSDVKCYSCKGTGHTSRTCPKNVNSVDEEPEADPATEQGSDHEGEGPIIGAISSSTAAVDTSRGRNNLVQMTCCDKDCLVLLDSGAVRSVVGK</sequence>
<evidence type="ECO:0000313" key="6">
    <source>
        <dbReference type="EnsemblFungi" id="PTTG_30893-t43_1-p1"/>
    </source>
</evidence>
<proteinExistence type="predicted"/>
<dbReference type="EMBL" id="ADAS02008732">
    <property type="protein sequence ID" value="OAV84984.1"/>
    <property type="molecule type" value="Genomic_DNA"/>
</dbReference>
<dbReference type="SUPFAM" id="SSF57756">
    <property type="entry name" value="Retrovirus zinc finger-like domains"/>
    <property type="match status" value="1"/>
</dbReference>
<keyword evidence="7" id="KW-1185">Reference proteome</keyword>
<dbReference type="Proteomes" id="UP000005240">
    <property type="component" value="Unassembled WGS sequence"/>
</dbReference>
<dbReference type="Gene3D" id="4.10.60.10">
    <property type="entry name" value="Zinc finger, CCHC-type"/>
    <property type="match status" value="1"/>
</dbReference>
<dbReference type="Pfam" id="PF00098">
    <property type="entry name" value="zf-CCHC"/>
    <property type="match status" value="1"/>
</dbReference>
<dbReference type="GO" id="GO:0008270">
    <property type="term" value="F:zinc ion binding"/>
    <property type="evidence" value="ECO:0007669"/>
    <property type="project" value="UniProtKB-KW"/>
</dbReference>
<dbReference type="InterPro" id="IPR001878">
    <property type="entry name" value="Znf_CCHC"/>
</dbReference>
<feature type="compositionally biased region" description="Polar residues" evidence="3">
    <location>
        <begin position="168"/>
        <end position="180"/>
    </location>
</feature>
<evidence type="ECO:0000313" key="7">
    <source>
        <dbReference type="Proteomes" id="UP000005240"/>
    </source>
</evidence>
<accession>A0A180FWW5</accession>
<evidence type="ECO:0000313" key="5">
    <source>
        <dbReference type="EMBL" id="OAV84984.1"/>
    </source>
</evidence>
<dbReference type="GO" id="GO:0003676">
    <property type="term" value="F:nucleic acid binding"/>
    <property type="evidence" value="ECO:0007669"/>
    <property type="project" value="InterPro"/>
</dbReference>
<reference evidence="5" key="2">
    <citation type="submission" date="2016-05" db="EMBL/GenBank/DDBJ databases">
        <title>Comparative analysis highlights variable genome content of wheat rusts and divergence of the mating loci.</title>
        <authorList>
            <person name="Cuomo C.A."/>
            <person name="Bakkeren G."/>
            <person name="Szabo L."/>
            <person name="Khalil H."/>
            <person name="Joly D."/>
            <person name="Goldberg J."/>
            <person name="Young S."/>
            <person name="Zeng Q."/>
            <person name="Fellers J."/>
        </authorList>
    </citation>
    <scope>NUCLEOTIDE SEQUENCE [LARGE SCALE GENOMIC DNA]</scope>
    <source>
        <strain evidence="5">1-1 BBBD Race 1</strain>
    </source>
</reference>
<reference evidence="6" key="4">
    <citation type="submission" date="2025-05" db="UniProtKB">
        <authorList>
            <consortium name="EnsemblFungi"/>
        </authorList>
    </citation>
    <scope>IDENTIFICATION</scope>
    <source>
        <strain evidence="6">isolate 1-1 / race 1 (BBBD)</strain>
    </source>
</reference>
<feature type="region of interest" description="Disordered" evidence="3">
    <location>
        <begin position="125"/>
        <end position="152"/>
    </location>
</feature>
<feature type="non-terminal residue" evidence="5">
    <location>
        <position position="248"/>
    </location>
</feature>
<protein>
    <submittedName>
        <fullName evidence="6">CCHC-type domain-containing protein</fullName>
    </submittedName>
</protein>
<gene>
    <name evidence="5" type="ORF">PTTG_30893</name>
</gene>
<organism evidence="5">
    <name type="scientific">Puccinia triticina (isolate 1-1 / race 1 (BBBD))</name>
    <name type="common">Brown leaf rust fungus</name>
    <dbReference type="NCBI Taxonomy" id="630390"/>
    <lineage>
        <taxon>Eukaryota</taxon>
        <taxon>Fungi</taxon>
        <taxon>Dikarya</taxon>
        <taxon>Basidiomycota</taxon>
        <taxon>Pucciniomycotina</taxon>
        <taxon>Pucciniomycetes</taxon>
        <taxon>Pucciniales</taxon>
        <taxon>Pucciniaceae</taxon>
        <taxon>Puccinia</taxon>
    </lineage>
</organism>
<feature type="region of interest" description="Disordered" evidence="3">
    <location>
        <begin position="168"/>
        <end position="203"/>
    </location>
</feature>
<keyword evidence="2" id="KW-0479">Metal-binding</keyword>
<dbReference type="InterPro" id="IPR036875">
    <property type="entry name" value="Znf_CCHC_sf"/>
</dbReference>
<dbReference type="AlphaFoldDB" id="A0A180FWW5"/>
<dbReference type="OrthoDB" id="7608935at2759"/>
<evidence type="ECO:0000256" key="3">
    <source>
        <dbReference type="SAM" id="MobiDB-lite"/>
    </source>
</evidence>
<evidence type="ECO:0000259" key="4">
    <source>
        <dbReference type="PROSITE" id="PS50158"/>
    </source>
</evidence>
<dbReference type="GO" id="GO:0006397">
    <property type="term" value="P:mRNA processing"/>
    <property type="evidence" value="ECO:0007669"/>
    <property type="project" value="UniProtKB-KW"/>
</dbReference>